<feature type="region of interest" description="Disordered" evidence="1">
    <location>
        <begin position="34"/>
        <end position="66"/>
    </location>
</feature>
<feature type="compositionally biased region" description="Basic and acidic residues" evidence="1">
    <location>
        <begin position="34"/>
        <end position="45"/>
    </location>
</feature>
<evidence type="ECO:0000313" key="2">
    <source>
        <dbReference type="EMBL" id="QIM10479.1"/>
    </source>
</evidence>
<organism evidence="2">
    <name type="scientific">uncultured Alphaproteobacteria bacterium</name>
    <dbReference type="NCBI Taxonomy" id="91750"/>
    <lineage>
        <taxon>Bacteria</taxon>
        <taxon>Pseudomonadati</taxon>
        <taxon>Pseudomonadota</taxon>
        <taxon>Alphaproteobacteria</taxon>
        <taxon>environmental samples</taxon>
    </lineage>
</organism>
<proteinExistence type="predicted"/>
<reference evidence="2" key="1">
    <citation type="journal article" date="2020" name="J. ISSAAS">
        <title>Lactobacilli and other gastrointestinal microbiota of Peromyscus leucopus, reservoir host for agents of Lyme disease and other zoonoses in North America.</title>
        <authorList>
            <person name="Milovic A."/>
            <person name="Bassam K."/>
            <person name="Shao H."/>
            <person name="Chatzistamou I."/>
            <person name="Tufts D.M."/>
            <person name="Diuk-Wasser M."/>
            <person name="Barbour A.G."/>
        </authorList>
    </citation>
    <scope>NUCLEOTIDE SEQUENCE</scope>
    <source>
        <strain evidence="2">LL90</strain>
    </source>
</reference>
<evidence type="ECO:0000256" key="1">
    <source>
        <dbReference type="SAM" id="MobiDB-lite"/>
    </source>
</evidence>
<gene>
    <name evidence="2" type="ORF">PlAlph_3710</name>
</gene>
<sequence>MEFAVMDTLPNPQPENLIVVTSLLTLAFHRHLSKKEGTTGNKRLELISNVSTTDTDANNHGDTNND</sequence>
<dbReference type="EMBL" id="MN990730">
    <property type="protein sequence ID" value="QIM10479.1"/>
    <property type="molecule type" value="Genomic_DNA"/>
</dbReference>
<feature type="compositionally biased region" description="Polar residues" evidence="1">
    <location>
        <begin position="48"/>
        <end position="66"/>
    </location>
</feature>
<name>A0A6G8F2F9_9PROT</name>
<protein>
    <submittedName>
        <fullName evidence="2">Uncharacterized protein</fullName>
    </submittedName>
</protein>
<dbReference type="AlphaFoldDB" id="A0A6G8F2F9"/>
<accession>A0A6G8F2F9</accession>